<dbReference type="Pfam" id="PF25137">
    <property type="entry name" value="ADH_Fe_C"/>
    <property type="match status" value="1"/>
</dbReference>
<dbReference type="PROSITE" id="PS00913">
    <property type="entry name" value="ADH_IRON_1"/>
    <property type="match status" value="1"/>
</dbReference>
<keyword evidence="1" id="KW-0560">Oxidoreductase</keyword>
<dbReference type="PROSITE" id="PS00060">
    <property type="entry name" value="ADH_IRON_2"/>
    <property type="match status" value="1"/>
</dbReference>
<reference evidence="4" key="1">
    <citation type="submission" date="2008-12" db="EMBL/GenBank/DDBJ databases">
        <title>Annotation of the Yersinia mollaretii ATCC 43969 genome.</title>
        <authorList>
            <person name="Read T.D."/>
            <person name="Akmal A."/>
            <person name="Bishop-Lilly K."/>
            <person name="Chen P.E."/>
            <person name="Cook C."/>
            <person name="Kiley M.P."/>
            <person name="Lentz S."/>
            <person name="Mateczun A."/>
            <person name="Nagarajan N."/>
            <person name="Nolan N."/>
            <person name="Osborne B.I."/>
            <person name="Pop M."/>
            <person name="Sozhamannan S."/>
            <person name="Stewart A.C."/>
            <person name="Sulakvelidze A."/>
            <person name="Thomason B."/>
            <person name="Willner K."/>
            <person name="Zwick M.E."/>
        </authorList>
    </citation>
    <scope>NUCLEOTIDE SEQUENCE [LARGE SCALE GENOMIC DNA]</scope>
    <source>
        <strain evidence="4">ATCC 43969</strain>
    </source>
</reference>
<dbReference type="Gene3D" id="1.20.1090.10">
    <property type="entry name" value="Dehydroquinate synthase-like - alpha domain"/>
    <property type="match status" value="1"/>
</dbReference>
<protein>
    <submittedName>
        <fullName evidence="4">Alcohol dehydrogenase yqhD</fullName>
    </submittedName>
</protein>
<accession>A0ABM9YAV8</accession>
<proteinExistence type="predicted"/>
<dbReference type="InterPro" id="IPR018211">
    <property type="entry name" value="ADH_Fe_CS"/>
</dbReference>
<sequence>MSYGAKLPTMADNKIDNTGRQIMQNFTLHTPTKVLFGTGQIAQLNKEIPADARILITYGGGSIKQNGVLDQVHDALKGFDFLEFGGIEPNPTYETLMKAVELIRAEKINFLLAVGGGSVLDGTKFIAAAVNYPQDPWHILETTGSDIKEALPMGSVLTLPATGSETNSGAVISRRSTGDKQHFFSPHVQPLFAVLDPVVTYSLPPRQVANGVVDAFVHTIEQYLTYPVDAKVQDRFAEGLLLTLIEDGPKALTDPENYDVRANIMWSATMALNGLIGAGVPQDWATHMLGHELTARHGLDHAQTLAVVLPALLVAKKEQKRAKLLQYAERVWGLREGSEEQRIDAAIEATRHFFESMGVATRLSAYKLDGSSIPDLIKKLEEHGMTQLGEHGDITLADSKRIYEAAV</sequence>
<dbReference type="NCBIfam" id="NF011717">
    <property type="entry name" value="PRK15138.1"/>
    <property type="match status" value="1"/>
</dbReference>
<dbReference type="PANTHER" id="PTHR43633">
    <property type="entry name" value="ALCOHOL DEHYDROGENASE YQHD"/>
    <property type="match status" value="1"/>
</dbReference>
<dbReference type="InterPro" id="IPR056798">
    <property type="entry name" value="ADH_Fe_C"/>
</dbReference>
<dbReference type="InterPro" id="IPR044731">
    <property type="entry name" value="BDH-like"/>
</dbReference>
<gene>
    <name evidence="4" type="ORF">ymoll0001_33950</name>
</gene>
<evidence type="ECO:0000259" key="3">
    <source>
        <dbReference type="Pfam" id="PF25137"/>
    </source>
</evidence>
<organism evidence="4 5">
    <name type="scientific">Yersinia mollaretii (strain ATCC 43969 / DSM 18520 / CIP 103324 / CNY 7263 / WAIP 204)</name>
    <dbReference type="NCBI Taxonomy" id="349967"/>
    <lineage>
        <taxon>Bacteria</taxon>
        <taxon>Pseudomonadati</taxon>
        <taxon>Pseudomonadota</taxon>
        <taxon>Gammaproteobacteria</taxon>
        <taxon>Enterobacterales</taxon>
        <taxon>Yersiniaceae</taxon>
        <taxon>Yersinia</taxon>
    </lineage>
</organism>
<dbReference type="Proteomes" id="UP000003027">
    <property type="component" value="Unassembled WGS sequence"/>
</dbReference>
<dbReference type="Gene3D" id="3.40.50.1970">
    <property type="match status" value="1"/>
</dbReference>
<evidence type="ECO:0000313" key="4">
    <source>
        <dbReference type="EMBL" id="EEQ11054.1"/>
    </source>
</evidence>
<evidence type="ECO:0000313" key="5">
    <source>
        <dbReference type="Proteomes" id="UP000003027"/>
    </source>
</evidence>
<name>A0ABM9YAV8_YERMW</name>
<keyword evidence="5" id="KW-1185">Reference proteome</keyword>
<feature type="domain" description="Alcohol dehydrogenase iron-type/glycerol dehydrogenase GldA" evidence="2">
    <location>
        <begin position="31"/>
        <end position="197"/>
    </location>
</feature>
<dbReference type="CDD" id="cd08187">
    <property type="entry name" value="BDH"/>
    <property type="match status" value="1"/>
</dbReference>
<dbReference type="PANTHER" id="PTHR43633:SF1">
    <property type="entry name" value="ALCOHOL DEHYDROGENASE YQHD"/>
    <property type="match status" value="1"/>
</dbReference>
<evidence type="ECO:0000259" key="2">
    <source>
        <dbReference type="Pfam" id="PF00465"/>
    </source>
</evidence>
<comment type="caution">
    <text evidence="4">The sequence shown here is derived from an EMBL/GenBank/DDBJ whole genome shotgun (WGS) entry which is preliminary data.</text>
</comment>
<dbReference type="Pfam" id="PF00465">
    <property type="entry name" value="Fe-ADH"/>
    <property type="match status" value="1"/>
</dbReference>
<dbReference type="EMBL" id="AALD02000012">
    <property type="protein sequence ID" value="EEQ11054.1"/>
    <property type="molecule type" value="Genomic_DNA"/>
</dbReference>
<dbReference type="SUPFAM" id="SSF56796">
    <property type="entry name" value="Dehydroquinate synthase-like"/>
    <property type="match status" value="1"/>
</dbReference>
<dbReference type="InterPro" id="IPR001670">
    <property type="entry name" value="ADH_Fe/GldA"/>
</dbReference>
<evidence type="ECO:0000256" key="1">
    <source>
        <dbReference type="ARBA" id="ARBA00023002"/>
    </source>
</evidence>
<feature type="domain" description="Fe-containing alcohol dehydrogenase-like C-terminal" evidence="3">
    <location>
        <begin position="209"/>
        <end position="379"/>
    </location>
</feature>